<accession>A0A1Y2T4C9</accession>
<evidence type="ECO:0000256" key="2">
    <source>
        <dbReference type="ARBA" id="ARBA00009236"/>
    </source>
</evidence>
<evidence type="ECO:0000256" key="3">
    <source>
        <dbReference type="ARBA" id="ARBA00011771"/>
    </source>
</evidence>
<evidence type="ECO:0000256" key="1">
    <source>
        <dbReference type="ARBA" id="ARBA00001933"/>
    </source>
</evidence>
<dbReference type="GO" id="GO:0019265">
    <property type="term" value="P:glycine biosynthetic process, by transamination of glyoxylate"/>
    <property type="evidence" value="ECO:0007669"/>
    <property type="project" value="TreeGrafter"/>
</dbReference>
<comment type="caution">
    <text evidence="10">The sequence shown here is derived from an EMBL/GenBank/DDBJ whole genome shotgun (WGS) entry which is preliminary data.</text>
</comment>
<comment type="similarity">
    <text evidence="2 7">Belongs to the class-V pyridoxal-phosphate-dependent aminotransferase family.</text>
</comment>
<reference evidence="11" key="1">
    <citation type="submission" date="2016-04" db="EMBL/GenBank/DDBJ databases">
        <authorList>
            <person name="Antunes L.P."/>
            <person name="Martins L.F."/>
            <person name="Pereira R.V."/>
            <person name="Thomas A.M."/>
            <person name="Barbosa D."/>
            <person name="Nascimento L."/>
            <person name="Silva G.M."/>
            <person name="Condomitti G.W."/>
            <person name="Digiampietri L.A."/>
            <person name="Lombardi K.C."/>
            <person name="Ramos P.L."/>
            <person name="Quaggio R.B."/>
            <person name="Oliveira J.C."/>
            <person name="Pascon R.C."/>
            <person name="Cruz J.B."/>
            <person name="Silva A.M."/>
            <person name="Setubal J.C."/>
        </authorList>
    </citation>
    <scope>NUCLEOTIDE SEQUENCE [LARGE SCALE GENOMIC DNA]</scope>
</reference>
<evidence type="ECO:0000313" key="10">
    <source>
        <dbReference type="EMBL" id="OTA41301.1"/>
    </source>
</evidence>
<dbReference type="Gene3D" id="3.90.1150.10">
    <property type="entry name" value="Aspartate Aminotransferase, domain 1"/>
    <property type="match status" value="1"/>
</dbReference>
<dbReference type="GO" id="GO:0004760">
    <property type="term" value="F:L-serine-pyruvate transaminase activity"/>
    <property type="evidence" value="ECO:0007669"/>
    <property type="project" value="TreeGrafter"/>
</dbReference>
<dbReference type="GO" id="GO:0008453">
    <property type="term" value="F:alanine-glyoxylate transaminase activity"/>
    <property type="evidence" value="ECO:0007669"/>
    <property type="project" value="TreeGrafter"/>
</dbReference>
<feature type="domain" description="Aminotransferase class V" evidence="9">
    <location>
        <begin position="22"/>
        <end position="285"/>
    </location>
</feature>
<dbReference type="InterPro" id="IPR020578">
    <property type="entry name" value="Aminotrans_V_PyrdxlP_BS"/>
</dbReference>
<evidence type="ECO:0000313" key="11">
    <source>
        <dbReference type="Proteomes" id="UP000194267"/>
    </source>
</evidence>
<evidence type="ECO:0000256" key="8">
    <source>
        <dbReference type="RuleBase" id="RU004504"/>
    </source>
</evidence>
<dbReference type="InterPro" id="IPR015424">
    <property type="entry name" value="PyrdxlP-dep_Trfase"/>
</dbReference>
<dbReference type="FunFam" id="3.40.640.10:FF:000054">
    <property type="entry name" value="Serine--glyoxylate aminotransferase"/>
    <property type="match status" value="1"/>
</dbReference>
<keyword evidence="10" id="KW-0032">Aminotransferase</keyword>
<dbReference type="Proteomes" id="UP000194267">
    <property type="component" value="Unassembled WGS sequence"/>
</dbReference>
<comment type="cofactor">
    <cofactor evidence="1 8">
        <name>pyridoxal 5'-phosphate</name>
        <dbReference type="ChEBI" id="CHEBI:597326"/>
    </cofactor>
</comment>
<evidence type="ECO:0000256" key="4">
    <source>
        <dbReference type="ARBA" id="ARBA00022898"/>
    </source>
</evidence>
<keyword evidence="4" id="KW-0663">Pyridoxal phosphate</keyword>
<dbReference type="InterPro" id="IPR000192">
    <property type="entry name" value="Aminotrans_V_dom"/>
</dbReference>
<evidence type="ECO:0000256" key="7">
    <source>
        <dbReference type="RuleBase" id="RU004075"/>
    </source>
</evidence>
<comment type="function">
    <text evidence="5">Soluble hydrogenase catalyzes both production and consumption of hydrogen from suitable artificial electron donors or acceptors. This subunit catalyzes the tritium-exchange activity.</text>
</comment>
<dbReference type="EMBL" id="LWLV01000587">
    <property type="protein sequence ID" value="OTA41301.1"/>
    <property type="molecule type" value="Genomic_DNA"/>
</dbReference>
<evidence type="ECO:0000256" key="5">
    <source>
        <dbReference type="ARBA" id="ARBA00054899"/>
    </source>
</evidence>
<keyword evidence="10" id="KW-0808">Transferase</keyword>
<proteinExistence type="inferred from homology"/>
<dbReference type="PROSITE" id="PS00595">
    <property type="entry name" value="AA_TRANSFER_CLASS_5"/>
    <property type="match status" value="1"/>
</dbReference>
<feature type="non-terminal residue" evidence="10">
    <location>
        <position position="290"/>
    </location>
</feature>
<evidence type="ECO:0000256" key="6">
    <source>
        <dbReference type="ARBA" id="ARBA00079151"/>
    </source>
</evidence>
<gene>
    <name evidence="10" type="ORF">A6D92_07945</name>
</gene>
<evidence type="ECO:0000259" key="9">
    <source>
        <dbReference type="Pfam" id="PF00266"/>
    </source>
</evidence>
<comment type="subunit">
    <text evidence="3">Heterodimer of a large and a small subunit.</text>
</comment>
<sequence>MLAEKSLLMIPGPTPIPPRVAAAMTRPMINHRGEAFSALLEEVTTKLKKVFRTEQPVYIFPGAGSGGWEAALVNTLNPGDAVLSVSIGDFGDRWCRVAAKLGFHVERLRFEPGQAADPDRIAEKLAEDRERRIKAVLIQHNETSTGVTNDVRAIARAVRSHGALLMVDSVSGLGALPLEMDAWDLDVVLTGAQKALMCPPGLSIIAFSERARAAAEQSTMPRFYWDLKAAESSRQKWQTPYTPAISLLYALREALQMLEEETLEGAWERHRLLGAMCRAGVQAMGLRLLA</sequence>
<organism evidence="10 11">
    <name type="scientific">Symbiobacterium thermophilum</name>
    <dbReference type="NCBI Taxonomy" id="2734"/>
    <lineage>
        <taxon>Bacteria</taxon>
        <taxon>Bacillati</taxon>
        <taxon>Bacillota</taxon>
        <taxon>Clostridia</taxon>
        <taxon>Eubacteriales</taxon>
        <taxon>Symbiobacteriaceae</taxon>
        <taxon>Symbiobacterium</taxon>
    </lineage>
</organism>
<dbReference type="Pfam" id="PF00266">
    <property type="entry name" value="Aminotran_5"/>
    <property type="match status" value="1"/>
</dbReference>
<protein>
    <recommendedName>
        <fullName evidence="6">Tritium exchange subunit</fullName>
    </recommendedName>
</protein>
<dbReference type="PANTHER" id="PTHR21152">
    <property type="entry name" value="AMINOTRANSFERASE CLASS V"/>
    <property type="match status" value="1"/>
</dbReference>
<dbReference type="InterPro" id="IPR015422">
    <property type="entry name" value="PyrdxlP-dep_Trfase_small"/>
</dbReference>
<dbReference type="PANTHER" id="PTHR21152:SF40">
    <property type="entry name" value="ALANINE--GLYOXYLATE AMINOTRANSFERASE"/>
    <property type="match status" value="1"/>
</dbReference>
<dbReference type="Gene3D" id="3.40.640.10">
    <property type="entry name" value="Type I PLP-dependent aspartate aminotransferase-like (Major domain)"/>
    <property type="match status" value="1"/>
</dbReference>
<dbReference type="SUPFAM" id="SSF53383">
    <property type="entry name" value="PLP-dependent transferases"/>
    <property type="match status" value="1"/>
</dbReference>
<dbReference type="InterPro" id="IPR015421">
    <property type="entry name" value="PyrdxlP-dep_Trfase_major"/>
</dbReference>
<name>A0A1Y2T4C9_SYMTR</name>
<dbReference type="AlphaFoldDB" id="A0A1Y2T4C9"/>